<feature type="region of interest" description="Disordered" evidence="2">
    <location>
        <begin position="258"/>
        <end position="298"/>
    </location>
</feature>
<evidence type="ECO:0000256" key="1">
    <source>
        <dbReference type="SAM" id="Coils"/>
    </source>
</evidence>
<evidence type="ECO:0000313" key="5">
    <source>
        <dbReference type="RefSeq" id="XP_055865054.1"/>
    </source>
</evidence>
<feature type="compositionally biased region" description="Basic and acidic residues" evidence="2">
    <location>
        <begin position="330"/>
        <end position="359"/>
    </location>
</feature>
<feature type="region of interest" description="Disordered" evidence="2">
    <location>
        <begin position="1058"/>
        <end position="1078"/>
    </location>
</feature>
<organism evidence="3 5">
    <name type="scientific">Biomphalaria glabrata</name>
    <name type="common">Bloodfluke planorb</name>
    <name type="synonym">Freshwater snail</name>
    <dbReference type="NCBI Taxonomy" id="6526"/>
    <lineage>
        <taxon>Eukaryota</taxon>
        <taxon>Metazoa</taxon>
        <taxon>Spiralia</taxon>
        <taxon>Lophotrochozoa</taxon>
        <taxon>Mollusca</taxon>
        <taxon>Gastropoda</taxon>
        <taxon>Heterobranchia</taxon>
        <taxon>Euthyneura</taxon>
        <taxon>Panpulmonata</taxon>
        <taxon>Hygrophila</taxon>
        <taxon>Lymnaeoidea</taxon>
        <taxon>Planorbidae</taxon>
        <taxon>Biomphalaria</taxon>
    </lineage>
</organism>
<dbReference type="GeneID" id="106077027"/>
<accession>A0A9W2YQN9</accession>
<reference evidence="4 5" key="1">
    <citation type="submission" date="2025-04" db="UniProtKB">
        <authorList>
            <consortium name="RefSeq"/>
        </authorList>
    </citation>
    <scope>IDENTIFICATION</scope>
</reference>
<feature type="region of interest" description="Disordered" evidence="2">
    <location>
        <begin position="311"/>
        <end position="383"/>
    </location>
</feature>
<sequence length="1844" mass="216089">MDSPRDIQNQITVKLTEDGLNPVSSDLEKLLFLWKLYQQLKDELQISHQNEAKMKEAQAEEMKEVESYVEHIRQLSDDREALIQDLESENEALKIQICHLEQETSTTAQAEIIEMLSEQGLAEIAKSPPGEQIAYLIVERTRLLEEIEKHRSNSRTDDGKNSNIKQQLEQERAEFEQELNQQRESDKILRDQLKHEHEEEISALIEENGKLEDDLQDAEMRISQLKAELNKYTEGDELETSGQGRLFQLPGRDDIKRLEEERNELNREKEDMEKEMAEIESDRADFQKEKDSFEKEKKAFEKEKSQLLKEMTRLKDLQEEIETERDDLELDKKEVEKERQSVKAQKEELENKKQEKEHNTMTSQKSVDETDEKDGTKLRRSSSDVMLRKVIEDKTKIEGELVQLKSQMRSLQNEKDGHDDVVNSLKKELEKSLSQHQLLQMKNKSLNSELESLESQLDEMEVTIETLKQEKLTLTSKNESLYAEVKTLRDEASKSFTLQNMVEILNNNNKQLNETLESIKMKYEQTASEKDMLATQNQQLFKGEQDLTTQLETLKHELDKVTKEKEQLSNQEHELLAVTKKQEQVEKMLKADLEDLNKTKEKLVQQTEVLTKENKDLLNRLDKAKDEVEAAKLQGQEIDKQKIIIAHLKEQNQQMQSQLKAAQTELEKSRERETTLISSQHLLQKTHGDTEKRLSADLENMKVKLELTLLELSKARQYGEELDLENKDLKVSLNTALKHEEDLSNNLKEEKQHNSQLTQEMNQLKLQLTEKSKVIEKFEDEKKIRLDLEAKVEVYGQIEEQLKKVKHELNIEQNKRQELEKATERLRQTQEELVAAEEELHKEQQLHTQLKVRVKELEHLVKDLEISKKSSEELLENEREIRKSFEKHMKDLQMATSQHDTLEEIAKLREELHKERATLQEIRVSESDLQLLCNELEKERNLTAELNKQITALESANKETATSTLKAALDELDRERRARAENDSKVMELEQLLDDQKIDSENMQHNLNGKIVSLQKQVQVLEDELLTIQDKYQDLQDKYNLVSKELKINQSDVMEVDKVDSSQASCRKEPPSPDNDLEKSLEFSTTKLNETLNELNKVKTKLFQTEEELRKAEADNTNLIQDLGLLKQSVEMSSKHLDQSDSELSTLKHELIETQGTLAVTQTQMKTMETKMEVLVKERSELMRNVDTFKESQQNTLNSLPYFEQERKNLLDKIKIMEKLSEKLELDNREMAQKLTEASAKANSLEAQLEREKLTSSNKIHQDRHYTEQLEHDLDTSNKYIRQLREDLHQHQSKTFKLESDSLGLTAKYESMIVHLEENIQDLKKKPTQELNVLKGQFESISKEARDLKHRNKKLEEDVSKLTCDVSRYKSNVEKLELHLQTETQIKSEVEKRNAVIDIELSKAYSQIRNLMDKNAELESLKRSYELDITMHKSSIRDAESSILKKEATYESSTKAIVARAEAAERKARELQRELEEVTQKMLHIEGLLNKAEMDRGYVGETQDKIVNIRNQLEGEKLQRTFLDQTVAELKHQVAFLKEREVKLNLENRELHQTILDLETHFNQIQNKFSLDFESPTPEPNQHSLMDQIARLQREVKVLQYELTNVSEKRDVDIKKYEERKLRTKSKLIKAREFYSNEKSKYMDQIEHMNDDLRLTRAMLDKELEWREKMDESYKQLLREKRELITQLSEMDESVRDQGRVLTMTQARLEYLEEENANLQDLLEVMTQEKYSVDKLLKEKNLYETDPSVGIGAFGVCKDSEWDSYDHVDQQWTVPIEPPADFRKPNDEVTCLNQNNNKSRRAVHSSENFEFLPPTALNFHRYSQVDDFKLSRDDFFDNGDEFEA</sequence>
<gene>
    <name evidence="4 5" type="primary">LOC106077027</name>
</gene>
<dbReference type="PANTHER" id="PTHR34479:SF1">
    <property type="entry name" value="COILED-COIL DOMAIN-CONTAINING PROTEIN 30"/>
    <property type="match status" value="1"/>
</dbReference>
<keyword evidence="1" id="KW-0175">Coiled coil</keyword>
<dbReference type="Proteomes" id="UP001165740">
    <property type="component" value="Chromosome 13"/>
</dbReference>
<dbReference type="PANTHER" id="PTHR34479">
    <property type="entry name" value="COILED-COIL DOMAIN-CONTAINING PROTEIN 30"/>
    <property type="match status" value="1"/>
</dbReference>
<dbReference type="OMA" id="ELADANC"/>
<feature type="coiled-coil region" evidence="1">
    <location>
        <begin position="1401"/>
        <end position="1428"/>
    </location>
</feature>
<evidence type="ECO:0000313" key="4">
    <source>
        <dbReference type="RefSeq" id="XP_055865053.1"/>
    </source>
</evidence>
<feature type="coiled-coil region" evidence="1">
    <location>
        <begin position="1165"/>
        <end position="1255"/>
    </location>
</feature>
<dbReference type="OrthoDB" id="10007527at2759"/>
<name>A0A9W2YQN9_BIOGL</name>
<evidence type="ECO:0000313" key="3">
    <source>
        <dbReference type="Proteomes" id="UP001165740"/>
    </source>
</evidence>
<feature type="coiled-coil region" evidence="1">
    <location>
        <begin position="1454"/>
        <end position="1488"/>
    </location>
</feature>
<dbReference type="RefSeq" id="XP_055865054.1">
    <property type="nucleotide sequence ID" value="XM_056009079.1"/>
</dbReference>
<dbReference type="InterPro" id="IPR052825">
    <property type="entry name" value="CCD-Prefoldin_beta-like"/>
</dbReference>
<feature type="coiled-coil region" evidence="1">
    <location>
        <begin position="1667"/>
        <end position="1729"/>
    </location>
</feature>
<dbReference type="InterPro" id="IPR031476">
    <property type="entry name" value="DUF4686"/>
</dbReference>
<feature type="compositionally biased region" description="Acidic residues" evidence="2">
    <location>
        <begin position="319"/>
        <end position="329"/>
    </location>
</feature>
<keyword evidence="3" id="KW-1185">Reference proteome</keyword>
<protein>
    <submittedName>
        <fullName evidence="4 5">Leucine-rich repeat-containing protein DDB_G0290503 isoform X1</fullName>
    </submittedName>
</protein>
<dbReference type="RefSeq" id="XP_055865053.1">
    <property type="nucleotide sequence ID" value="XM_056009078.1"/>
</dbReference>
<evidence type="ECO:0000256" key="2">
    <source>
        <dbReference type="SAM" id="MobiDB-lite"/>
    </source>
</evidence>
<dbReference type="Pfam" id="PF15742">
    <property type="entry name" value="DUF4686"/>
    <property type="match status" value="1"/>
</dbReference>
<feature type="coiled-coil region" evidence="1">
    <location>
        <begin position="1582"/>
        <end position="1609"/>
    </location>
</feature>
<feature type="coiled-coil region" evidence="1">
    <location>
        <begin position="1306"/>
        <end position="1372"/>
    </location>
</feature>
<feature type="coiled-coil region" evidence="1">
    <location>
        <begin position="72"/>
        <end position="103"/>
    </location>
</feature>
<feature type="coiled-coil region" evidence="1">
    <location>
        <begin position="740"/>
        <end position="1038"/>
    </location>
</feature>
<feature type="coiled-coil region" evidence="1">
    <location>
        <begin position="1088"/>
        <end position="1122"/>
    </location>
</feature>
<proteinExistence type="predicted"/>